<keyword evidence="1" id="KW-1133">Transmembrane helix</keyword>
<sequence length="234" mass="24559">MLSKPIPPWILMGGTGLAMIAGGVNAIGLLGVHPRAFSHLTGNITITAAEIARGDWPQVLHIALIVLFFFLGCVASGLIIHDSSLKAGRRYGAALLAEAALLFAATYFMRHGATGGDYLVTMACGLQNAMASSYSGAVVRTTHMTGIVTDIGLAIGVAARGHPVDRRRLGLYATLLVGFFLGGLSGGWIYLRLGPDALLIPASLTAIGGLSYTLVKHHQRRRAHSLNASPTARH</sequence>
<feature type="transmembrane region" description="Helical" evidence="1">
    <location>
        <begin position="171"/>
        <end position="191"/>
    </location>
</feature>
<dbReference type="EMBL" id="CP080507">
    <property type="protein sequence ID" value="QYM78162.1"/>
    <property type="molecule type" value="Genomic_DNA"/>
</dbReference>
<gene>
    <name evidence="2" type="ORF">K0B96_12700</name>
</gene>
<feature type="transmembrane region" description="Helical" evidence="1">
    <location>
        <begin position="59"/>
        <end position="79"/>
    </location>
</feature>
<dbReference type="AlphaFoldDB" id="A0A8F9TU66"/>
<dbReference type="Proteomes" id="UP000825051">
    <property type="component" value="Chromosome"/>
</dbReference>
<evidence type="ECO:0000256" key="1">
    <source>
        <dbReference type="SAM" id="Phobius"/>
    </source>
</evidence>
<evidence type="ECO:0000313" key="2">
    <source>
        <dbReference type="EMBL" id="QYM78162.1"/>
    </source>
</evidence>
<feature type="transmembrane region" description="Helical" evidence="1">
    <location>
        <begin position="197"/>
        <end position="215"/>
    </location>
</feature>
<keyword evidence="1" id="KW-0472">Membrane</keyword>
<keyword evidence="1" id="KW-0812">Transmembrane</keyword>
<feature type="transmembrane region" description="Helical" evidence="1">
    <location>
        <begin position="9"/>
        <end position="32"/>
    </location>
</feature>
<organism evidence="2 3">
    <name type="scientific">Horticoccus luteus</name>
    <dbReference type="NCBI Taxonomy" id="2862869"/>
    <lineage>
        <taxon>Bacteria</taxon>
        <taxon>Pseudomonadati</taxon>
        <taxon>Verrucomicrobiota</taxon>
        <taxon>Opitutia</taxon>
        <taxon>Opitutales</taxon>
        <taxon>Opitutaceae</taxon>
        <taxon>Horticoccus</taxon>
    </lineage>
</organism>
<dbReference type="PANTHER" id="PTHR37314">
    <property type="entry name" value="SLR0142 PROTEIN"/>
    <property type="match status" value="1"/>
</dbReference>
<accession>A0A8F9TU66</accession>
<dbReference type="InterPro" id="IPR010699">
    <property type="entry name" value="DUF1275"/>
</dbReference>
<dbReference type="KEGG" id="ole:K0B96_12700"/>
<dbReference type="RefSeq" id="WP_220161266.1">
    <property type="nucleotide sequence ID" value="NZ_CP080507.1"/>
</dbReference>
<evidence type="ECO:0000313" key="3">
    <source>
        <dbReference type="Proteomes" id="UP000825051"/>
    </source>
</evidence>
<reference evidence="2" key="1">
    <citation type="submission" date="2021-08" db="EMBL/GenBank/DDBJ databases">
        <title>Genome of a novel bacterium of the phylum Verrucomicrobia, Oleiharenicola sp. KSB-15.</title>
        <authorList>
            <person name="Chung J.-H."/>
            <person name="Ahn J.-H."/>
            <person name="Yoon Y."/>
            <person name="Kim D.-Y."/>
            <person name="An S.-H."/>
            <person name="Park I."/>
            <person name="Yeon J."/>
        </authorList>
    </citation>
    <scope>NUCLEOTIDE SEQUENCE</scope>
    <source>
        <strain evidence="2">KSB-15</strain>
    </source>
</reference>
<feature type="transmembrane region" description="Helical" evidence="1">
    <location>
        <begin position="91"/>
        <end position="109"/>
    </location>
</feature>
<name>A0A8F9TU66_9BACT</name>
<protein>
    <submittedName>
        <fullName evidence="2">DUF1275 domain-containing protein</fullName>
    </submittedName>
</protein>
<dbReference type="PANTHER" id="PTHR37314:SF4">
    <property type="entry name" value="UPF0700 TRANSMEMBRANE PROTEIN YOAK"/>
    <property type="match status" value="1"/>
</dbReference>
<proteinExistence type="predicted"/>
<keyword evidence="3" id="KW-1185">Reference proteome</keyword>
<dbReference type="Pfam" id="PF06912">
    <property type="entry name" value="DUF1275"/>
    <property type="match status" value="1"/>
</dbReference>